<evidence type="ECO:0000256" key="1">
    <source>
        <dbReference type="ARBA" id="ARBA00006484"/>
    </source>
</evidence>
<dbReference type="AlphaFoldDB" id="A0A8K0T5Y9"/>
<dbReference type="PANTHER" id="PTHR24320">
    <property type="entry name" value="RETINOL DEHYDROGENASE"/>
    <property type="match status" value="1"/>
</dbReference>
<name>A0A8K0T5Y9_9PEZI</name>
<organism evidence="3 4">
    <name type="scientific">Plectosphaerella cucumerina</name>
    <dbReference type="NCBI Taxonomy" id="40658"/>
    <lineage>
        <taxon>Eukaryota</taxon>
        <taxon>Fungi</taxon>
        <taxon>Dikarya</taxon>
        <taxon>Ascomycota</taxon>
        <taxon>Pezizomycotina</taxon>
        <taxon>Sordariomycetes</taxon>
        <taxon>Hypocreomycetidae</taxon>
        <taxon>Glomerellales</taxon>
        <taxon>Plectosphaerellaceae</taxon>
        <taxon>Plectosphaerella</taxon>
    </lineage>
</organism>
<dbReference type="InterPro" id="IPR036291">
    <property type="entry name" value="NAD(P)-bd_dom_sf"/>
</dbReference>
<protein>
    <submittedName>
        <fullName evidence="3">Oxidoreductase</fullName>
    </submittedName>
</protein>
<reference evidence="3" key="1">
    <citation type="journal article" date="2021" name="Nat. Commun.">
        <title>Genetic determinants of endophytism in the Arabidopsis root mycobiome.</title>
        <authorList>
            <person name="Mesny F."/>
            <person name="Miyauchi S."/>
            <person name="Thiergart T."/>
            <person name="Pickel B."/>
            <person name="Atanasova L."/>
            <person name="Karlsson M."/>
            <person name="Huettel B."/>
            <person name="Barry K.W."/>
            <person name="Haridas S."/>
            <person name="Chen C."/>
            <person name="Bauer D."/>
            <person name="Andreopoulos W."/>
            <person name="Pangilinan J."/>
            <person name="LaButti K."/>
            <person name="Riley R."/>
            <person name="Lipzen A."/>
            <person name="Clum A."/>
            <person name="Drula E."/>
            <person name="Henrissat B."/>
            <person name="Kohler A."/>
            <person name="Grigoriev I.V."/>
            <person name="Martin F.M."/>
            <person name="Hacquard S."/>
        </authorList>
    </citation>
    <scope>NUCLEOTIDE SEQUENCE</scope>
    <source>
        <strain evidence="3">MPI-CAGE-AT-0016</strain>
    </source>
</reference>
<evidence type="ECO:0000313" key="3">
    <source>
        <dbReference type="EMBL" id="KAH7349644.1"/>
    </source>
</evidence>
<comment type="caution">
    <text evidence="3">The sequence shown here is derived from an EMBL/GenBank/DDBJ whole genome shotgun (WGS) entry which is preliminary data.</text>
</comment>
<dbReference type="PRINTS" id="PR00081">
    <property type="entry name" value="GDHRDH"/>
</dbReference>
<sequence>MKYSIPDLTGKVIMVTGGTAGIGKEALLALAKHNPAQLYFTGRNAQAASNVIADLKQVQPSLNVGFLKCDLGDHKSVVDAVKAEFKSDRLDVFIANAGVCAVPAALTKDGHEVQFGTNHFGHAVILKLLMPTLLRTADLPGSDVRVVFLSSSLYAQSPRGGIQFEGLRTTQDSMLTWTRYGQSKLANVLYASEMAKRYPSITTVSLHPGIVGTDLIKDLGPFSKAMVYVGAGFRLKTPADGALNGLWAATAPLKDLKPGAYYEPVGKEVKLNSTARDGELAKKLWNWTEEQLRGVDL</sequence>
<evidence type="ECO:0000313" key="4">
    <source>
        <dbReference type="Proteomes" id="UP000813385"/>
    </source>
</evidence>
<dbReference type="SUPFAM" id="SSF51735">
    <property type="entry name" value="NAD(P)-binding Rossmann-fold domains"/>
    <property type="match status" value="1"/>
</dbReference>
<dbReference type="OrthoDB" id="191139at2759"/>
<comment type="similarity">
    <text evidence="1">Belongs to the short-chain dehydrogenases/reductases (SDR) family.</text>
</comment>
<dbReference type="GO" id="GO:0016491">
    <property type="term" value="F:oxidoreductase activity"/>
    <property type="evidence" value="ECO:0007669"/>
    <property type="project" value="UniProtKB-KW"/>
</dbReference>
<dbReference type="InterPro" id="IPR002347">
    <property type="entry name" value="SDR_fam"/>
</dbReference>
<dbReference type="Gene3D" id="3.40.50.720">
    <property type="entry name" value="NAD(P)-binding Rossmann-like Domain"/>
    <property type="match status" value="1"/>
</dbReference>
<dbReference type="Pfam" id="PF00106">
    <property type="entry name" value="adh_short"/>
    <property type="match status" value="1"/>
</dbReference>
<proteinExistence type="inferred from homology"/>
<accession>A0A8K0T5Y9</accession>
<gene>
    <name evidence="3" type="ORF">B0T11DRAFT_289618</name>
</gene>
<dbReference type="EMBL" id="JAGPXD010000006">
    <property type="protein sequence ID" value="KAH7349644.1"/>
    <property type="molecule type" value="Genomic_DNA"/>
</dbReference>
<evidence type="ECO:0000256" key="2">
    <source>
        <dbReference type="ARBA" id="ARBA00023002"/>
    </source>
</evidence>
<keyword evidence="2" id="KW-0560">Oxidoreductase</keyword>
<dbReference type="PANTHER" id="PTHR24320:SF154">
    <property type="entry name" value="OXIDOREDUCTASE, SHORT-CHAIN DEHYDROGENASE_REDUCTASE FAMILY (AFU_ORTHOLOGUE AFUA_2G04560)"/>
    <property type="match status" value="1"/>
</dbReference>
<dbReference type="Proteomes" id="UP000813385">
    <property type="component" value="Unassembled WGS sequence"/>
</dbReference>
<keyword evidence="4" id="KW-1185">Reference proteome</keyword>